<reference evidence="2 3" key="1">
    <citation type="submission" date="2018-12" db="EMBL/GenBank/DDBJ databases">
        <title>Draft genome sequence of Embleya hyalina NBRC 13850T.</title>
        <authorList>
            <person name="Komaki H."/>
            <person name="Hosoyama A."/>
            <person name="Kimura A."/>
            <person name="Ichikawa N."/>
            <person name="Tamura T."/>
        </authorList>
    </citation>
    <scope>NUCLEOTIDE SEQUENCE [LARGE SCALE GENOMIC DNA]</scope>
    <source>
        <strain evidence="2 3">NBRC 13850</strain>
    </source>
</reference>
<evidence type="ECO:0000313" key="3">
    <source>
        <dbReference type="Proteomes" id="UP000286931"/>
    </source>
</evidence>
<gene>
    <name evidence="2" type="ORF">EHYA_01700</name>
</gene>
<name>A0A401YHE9_9ACTN</name>
<dbReference type="EMBL" id="BIFH01000015">
    <property type="protein sequence ID" value="GCD94044.1"/>
    <property type="molecule type" value="Genomic_DNA"/>
</dbReference>
<sequence length="299" mass="31167">MNHSIETNKRPDDLAQVRAASIMLSLVSRHADLPALTWSVDPAGHVVGTRTAGPDADVAEDLGAWAGALDVAVTATPHRCDGRIVYRARVDLSGTGRPDPGAGPTPVTITGVGVLARPAPGCTAEYGGPGYTRCELAAGHDGRHHAPLGSMRTATWDTDTAEVLPVGTQPADPCNPADDAPRPHPGWRRVAGDRWERDAIGTVWAVEVLDETEVDPISDPGGGAYLTGPGEWSSGRRVAVVSLAAGLLAADRAIGEWAVAEAVAIGEDAASDEEGRATIREDDPDEGRDLDDEYDDGDA</sequence>
<dbReference type="OrthoDB" id="9833022at2"/>
<feature type="compositionally biased region" description="Acidic residues" evidence="1">
    <location>
        <begin position="282"/>
        <end position="299"/>
    </location>
</feature>
<dbReference type="Proteomes" id="UP000286931">
    <property type="component" value="Unassembled WGS sequence"/>
</dbReference>
<feature type="region of interest" description="Disordered" evidence="1">
    <location>
        <begin position="266"/>
        <end position="299"/>
    </location>
</feature>
<proteinExistence type="predicted"/>
<organism evidence="2 3">
    <name type="scientific">Embleya hyalina</name>
    <dbReference type="NCBI Taxonomy" id="516124"/>
    <lineage>
        <taxon>Bacteria</taxon>
        <taxon>Bacillati</taxon>
        <taxon>Actinomycetota</taxon>
        <taxon>Actinomycetes</taxon>
        <taxon>Kitasatosporales</taxon>
        <taxon>Streptomycetaceae</taxon>
        <taxon>Embleya</taxon>
    </lineage>
</organism>
<comment type="caution">
    <text evidence="2">The sequence shown here is derived from an EMBL/GenBank/DDBJ whole genome shotgun (WGS) entry which is preliminary data.</text>
</comment>
<evidence type="ECO:0000313" key="2">
    <source>
        <dbReference type="EMBL" id="GCD94044.1"/>
    </source>
</evidence>
<dbReference type="RefSeq" id="WP_126636275.1">
    <property type="nucleotide sequence ID" value="NZ_BIFH01000015.1"/>
</dbReference>
<accession>A0A401YHE9</accession>
<keyword evidence="3" id="KW-1185">Reference proteome</keyword>
<protein>
    <submittedName>
        <fullName evidence="2">Uncharacterized protein</fullName>
    </submittedName>
</protein>
<dbReference type="AlphaFoldDB" id="A0A401YHE9"/>
<evidence type="ECO:0000256" key="1">
    <source>
        <dbReference type="SAM" id="MobiDB-lite"/>
    </source>
</evidence>